<sequence>RKYDIMIAHTTIVFMRYIFFALASRNEQDPRTIGDLFYMECDELENIRFTKSLSLLLHALKELLEGEFVLSEQQVTKVLDQLIETLPTSFKEILSGNQPNQAYSTV</sequence>
<evidence type="ECO:0000313" key="2">
    <source>
        <dbReference type="EMBL" id="SDK99254.1"/>
    </source>
</evidence>
<feature type="transmembrane region" description="Helical" evidence="1">
    <location>
        <begin position="6"/>
        <end position="23"/>
    </location>
</feature>
<reference evidence="3" key="1">
    <citation type="submission" date="2016-10" db="EMBL/GenBank/DDBJ databases">
        <authorList>
            <person name="Varghese N."/>
            <person name="Submissions S."/>
        </authorList>
    </citation>
    <scope>NUCLEOTIDE SEQUENCE [LARGE SCALE GENOMIC DNA]</scope>
    <source>
        <strain evidence="3">DSM 19181</strain>
    </source>
</reference>
<name>A0A1G9GF05_9LACT</name>
<accession>A0A1G9GF05</accession>
<keyword evidence="1" id="KW-1133">Transmembrane helix</keyword>
<gene>
    <name evidence="2" type="ORF">SAMN04488098_11112</name>
</gene>
<organism evidence="2 3">
    <name type="scientific">Alkalibacterium thalassium</name>
    <dbReference type="NCBI Taxonomy" id="426701"/>
    <lineage>
        <taxon>Bacteria</taxon>
        <taxon>Bacillati</taxon>
        <taxon>Bacillota</taxon>
        <taxon>Bacilli</taxon>
        <taxon>Lactobacillales</taxon>
        <taxon>Carnobacteriaceae</taxon>
        <taxon>Alkalibacterium</taxon>
    </lineage>
</organism>
<dbReference type="STRING" id="426701.SAMN04488098_11112"/>
<keyword evidence="1" id="KW-0472">Membrane</keyword>
<evidence type="ECO:0000313" key="3">
    <source>
        <dbReference type="Proteomes" id="UP000199433"/>
    </source>
</evidence>
<keyword evidence="1" id="KW-0812">Transmembrane</keyword>
<keyword evidence="3" id="KW-1185">Reference proteome</keyword>
<dbReference type="AlphaFoldDB" id="A0A1G9GF05"/>
<proteinExistence type="predicted"/>
<evidence type="ECO:0008006" key="4">
    <source>
        <dbReference type="Google" id="ProtNLM"/>
    </source>
</evidence>
<protein>
    <recommendedName>
        <fullName evidence="4">Transposase</fullName>
    </recommendedName>
</protein>
<dbReference type="Proteomes" id="UP000199433">
    <property type="component" value="Unassembled WGS sequence"/>
</dbReference>
<feature type="non-terminal residue" evidence="2">
    <location>
        <position position="1"/>
    </location>
</feature>
<evidence type="ECO:0000256" key="1">
    <source>
        <dbReference type="SAM" id="Phobius"/>
    </source>
</evidence>
<dbReference type="EMBL" id="FNFK01000111">
    <property type="protein sequence ID" value="SDK99254.1"/>
    <property type="molecule type" value="Genomic_DNA"/>
</dbReference>